<dbReference type="Gene3D" id="3.30.1370.10">
    <property type="entry name" value="K Homology domain, type 1"/>
    <property type="match status" value="1"/>
</dbReference>
<sequence>MKRGKPNWEHLDDDLHVIVQCEDTPNRVYPKLKVCVEQVKKLLVPGREGADDLKRKQFMELAIFSGTYRPGKQRMRTSRLTAKPRLCGNEAKRLRSPQLITPVTLVSPIRQPQSSLPPQPIFVSPVGSPITPANNIGSAPAMNSFTQSSKIDYSMLMK</sequence>
<gene>
    <name evidence="1" type="ORF">TCNE_LOCUS20176</name>
</gene>
<dbReference type="GO" id="GO:0048024">
    <property type="term" value="P:regulation of mRNA splicing, via spliceosome"/>
    <property type="evidence" value="ECO:0007669"/>
    <property type="project" value="TreeGrafter"/>
</dbReference>
<dbReference type="GO" id="GO:0003729">
    <property type="term" value="F:mRNA binding"/>
    <property type="evidence" value="ECO:0007669"/>
    <property type="project" value="TreeGrafter"/>
</dbReference>
<accession>A0A3P7HFL5</accession>
<dbReference type="PANTHER" id="PTHR11208">
    <property type="entry name" value="RNA-BINDING PROTEIN RELATED"/>
    <property type="match status" value="1"/>
</dbReference>
<evidence type="ECO:0000313" key="1">
    <source>
        <dbReference type="EMBL" id="VDM51497.1"/>
    </source>
</evidence>
<dbReference type="EMBL" id="UYWY01028522">
    <property type="protein sequence ID" value="VDM51497.1"/>
    <property type="molecule type" value="Genomic_DNA"/>
</dbReference>
<dbReference type="GO" id="GO:0005634">
    <property type="term" value="C:nucleus"/>
    <property type="evidence" value="ECO:0007669"/>
    <property type="project" value="TreeGrafter"/>
</dbReference>
<dbReference type="PANTHER" id="PTHR11208:SF125">
    <property type="entry name" value="KH DOMAIN-CONTAINING RNA-BINDING PROTEIN QKI"/>
    <property type="match status" value="1"/>
</dbReference>
<dbReference type="AlphaFoldDB" id="A0A3P7HFL5"/>
<reference evidence="1" key="1">
    <citation type="submission" date="2018-11" db="EMBL/GenBank/DDBJ databases">
        <authorList>
            <consortium name="Pathogen Informatics"/>
        </authorList>
    </citation>
    <scope>NUCLEOTIDE SEQUENCE [LARGE SCALE GENOMIC DNA]</scope>
</reference>
<dbReference type="InterPro" id="IPR045071">
    <property type="entry name" value="BBP-like"/>
</dbReference>
<proteinExistence type="predicted"/>
<dbReference type="SUPFAM" id="SSF54791">
    <property type="entry name" value="Eukaryotic type KH-domain (KH-domain type I)"/>
    <property type="match status" value="1"/>
</dbReference>
<dbReference type="InterPro" id="IPR036612">
    <property type="entry name" value="KH_dom_type_1_sf"/>
</dbReference>
<name>A0A3P7HFL5_TOXCA</name>
<organism evidence="1">
    <name type="scientific">Toxocara canis</name>
    <name type="common">Canine roundworm</name>
    <dbReference type="NCBI Taxonomy" id="6265"/>
    <lineage>
        <taxon>Eukaryota</taxon>
        <taxon>Metazoa</taxon>
        <taxon>Ecdysozoa</taxon>
        <taxon>Nematoda</taxon>
        <taxon>Chromadorea</taxon>
        <taxon>Rhabditida</taxon>
        <taxon>Spirurina</taxon>
        <taxon>Ascaridomorpha</taxon>
        <taxon>Ascaridoidea</taxon>
        <taxon>Toxocaridae</taxon>
        <taxon>Toxocara</taxon>
    </lineage>
</organism>
<protein>
    <submittedName>
        <fullName evidence="1">Uncharacterized protein</fullName>
    </submittedName>
</protein>